<name>A0A137P4R5_CONC2</name>
<dbReference type="InterPro" id="IPR014722">
    <property type="entry name" value="Rib_uL2_dom2"/>
</dbReference>
<gene>
    <name evidence="5" type="ORF">CONCODRAFT_79029</name>
</gene>
<dbReference type="InterPro" id="IPR041988">
    <property type="entry name" value="Ribosomal_uL24_KOW"/>
</dbReference>
<dbReference type="FunFam" id="2.30.30.30:FF:000009">
    <property type="entry name" value="60S ribosomal protein L26"/>
    <property type="match status" value="1"/>
</dbReference>
<dbReference type="Pfam" id="PF00467">
    <property type="entry name" value="KOW"/>
    <property type="match status" value="1"/>
</dbReference>
<dbReference type="Proteomes" id="UP000070444">
    <property type="component" value="Unassembled WGS sequence"/>
</dbReference>
<evidence type="ECO:0000313" key="6">
    <source>
        <dbReference type="Proteomes" id="UP000070444"/>
    </source>
</evidence>
<evidence type="ECO:0000313" key="5">
    <source>
        <dbReference type="EMBL" id="KXN70012.1"/>
    </source>
</evidence>
<dbReference type="OMA" id="VQITKLH"/>
<dbReference type="STRING" id="796925.A0A137P4R5"/>
<evidence type="ECO:0000256" key="2">
    <source>
        <dbReference type="ARBA" id="ARBA00022980"/>
    </source>
</evidence>
<dbReference type="GO" id="GO:0006412">
    <property type="term" value="P:translation"/>
    <property type="evidence" value="ECO:0007669"/>
    <property type="project" value="InterPro"/>
</dbReference>
<evidence type="ECO:0000259" key="4">
    <source>
        <dbReference type="SMART" id="SM00739"/>
    </source>
</evidence>
<dbReference type="GO" id="GO:0003735">
    <property type="term" value="F:structural constituent of ribosome"/>
    <property type="evidence" value="ECO:0007669"/>
    <property type="project" value="InterPro"/>
</dbReference>
<dbReference type="CDD" id="cd06089">
    <property type="entry name" value="KOW_RPL26"/>
    <property type="match status" value="1"/>
</dbReference>
<feature type="domain" description="KOW" evidence="4">
    <location>
        <begin position="48"/>
        <end position="75"/>
    </location>
</feature>
<dbReference type="PANTHER" id="PTHR11143">
    <property type="entry name" value="60S RIBOSOMAL PROTEIN L26 FAMILY MEMBER"/>
    <property type="match status" value="1"/>
</dbReference>
<dbReference type="GO" id="GO:0003723">
    <property type="term" value="F:RNA binding"/>
    <property type="evidence" value="ECO:0007669"/>
    <property type="project" value="InterPro"/>
</dbReference>
<dbReference type="InterPro" id="IPR008991">
    <property type="entry name" value="Translation_prot_SH3-like_sf"/>
</dbReference>
<comment type="similarity">
    <text evidence="1">Belongs to the universal ribosomal protein uL24 family.</text>
</comment>
<dbReference type="NCBIfam" id="TIGR01080">
    <property type="entry name" value="rplX_A_E"/>
    <property type="match status" value="1"/>
</dbReference>
<organism evidence="5 6">
    <name type="scientific">Conidiobolus coronatus (strain ATCC 28846 / CBS 209.66 / NRRL 28638)</name>
    <name type="common">Delacroixia coronata</name>
    <dbReference type="NCBI Taxonomy" id="796925"/>
    <lineage>
        <taxon>Eukaryota</taxon>
        <taxon>Fungi</taxon>
        <taxon>Fungi incertae sedis</taxon>
        <taxon>Zoopagomycota</taxon>
        <taxon>Entomophthoromycotina</taxon>
        <taxon>Entomophthoromycetes</taxon>
        <taxon>Entomophthorales</taxon>
        <taxon>Ancylistaceae</taxon>
        <taxon>Conidiobolus</taxon>
    </lineage>
</organism>
<evidence type="ECO:0000256" key="1">
    <source>
        <dbReference type="ARBA" id="ARBA00010618"/>
    </source>
</evidence>
<dbReference type="EMBL" id="KQ964515">
    <property type="protein sequence ID" value="KXN70012.1"/>
    <property type="molecule type" value="Genomic_DNA"/>
</dbReference>
<dbReference type="SUPFAM" id="SSF50104">
    <property type="entry name" value="Translation proteins SH3-like domain"/>
    <property type="match status" value="1"/>
</dbReference>
<dbReference type="OrthoDB" id="1688503at2759"/>
<keyword evidence="3" id="KW-0687">Ribonucleoprotein</keyword>
<dbReference type="InterPro" id="IPR005756">
    <property type="entry name" value="Ribosomal_uL24_euk/arc"/>
</dbReference>
<proteinExistence type="inferred from homology"/>
<dbReference type="InterPro" id="IPR005825">
    <property type="entry name" value="Ribosomal_uL24_CS"/>
</dbReference>
<dbReference type="SMART" id="SM00739">
    <property type="entry name" value="KOW"/>
    <property type="match status" value="1"/>
</dbReference>
<evidence type="ECO:0000256" key="3">
    <source>
        <dbReference type="ARBA" id="ARBA00023274"/>
    </source>
</evidence>
<dbReference type="Pfam" id="PF16906">
    <property type="entry name" value="Ribosomal_L26"/>
    <property type="match status" value="1"/>
</dbReference>
<accession>A0A137P4R5</accession>
<sequence length="127" mass="14462">MKFSKDVTSSRRKCRKAHFAAPSHLRQKIMSASLSKELKEKHSVRAVPIRKEDEVLVVRGTHKGREGKVVQVYRKKFVIHINGLTREKVNGATVQLGIHPSNVVVTKIKTDKDRLAMLERRVRAKTA</sequence>
<dbReference type="HAMAP" id="MF_01326_A">
    <property type="entry name" value="Ribosomal_uL24_A"/>
    <property type="match status" value="1"/>
</dbReference>
<protein>
    <submittedName>
        <fullName evidence="5">Ribosomal protein L24</fullName>
    </submittedName>
</protein>
<dbReference type="PROSITE" id="PS01108">
    <property type="entry name" value="RIBOSOMAL_L24"/>
    <property type="match status" value="1"/>
</dbReference>
<keyword evidence="2 5" id="KW-0689">Ribosomal protein</keyword>
<dbReference type="Gene3D" id="2.30.30.30">
    <property type="match status" value="1"/>
</dbReference>
<dbReference type="GO" id="GO:0015934">
    <property type="term" value="C:large ribosomal subunit"/>
    <property type="evidence" value="ECO:0007669"/>
    <property type="project" value="InterPro"/>
</dbReference>
<reference evidence="5 6" key="1">
    <citation type="journal article" date="2015" name="Genome Biol. Evol.">
        <title>Phylogenomic analyses indicate that early fungi evolved digesting cell walls of algal ancestors of land plants.</title>
        <authorList>
            <person name="Chang Y."/>
            <person name="Wang S."/>
            <person name="Sekimoto S."/>
            <person name="Aerts A.L."/>
            <person name="Choi C."/>
            <person name="Clum A."/>
            <person name="LaButti K.M."/>
            <person name="Lindquist E.A."/>
            <person name="Yee Ngan C."/>
            <person name="Ohm R.A."/>
            <person name="Salamov A.A."/>
            <person name="Grigoriev I.V."/>
            <person name="Spatafora J.W."/>
            <person name="Berbee M.L."/>
        </authorList>
    </citation>
    <scope>NUCLEOTIDE SEQUENCE [LARGE SCALE GENOMIC DNA]</scope>
    <source>
        <strain evidence="5 6">NRRL 28638</strain>
    </source>
</reference>
<keyword evidence="6" id="KW-1185">Reference proteome</keyword>
<dbReference type="AlphaFoldDB" id="A0A137P4R5"/>
<dbReference type="InterPro" id="IPR005824">
    <property type="entry name" value="KOW"/>
</dbReference>